<dbReference type="InterPro" id="IPR042100">
    <property type="entry name" value="Bug_dom1"/>
</dbReference>
<evidence type="ECO:0000313" key="6">
    <source>
        <dbReference type="Proteomes" id="UP000248592"/>
    </source>
</evidence>
<dbReference type="Gene3D" id="3.40.190.150">
    <property type="entry name" value="Bordetella uptake gene, domain 1"/>
    <property type="match status" value="1"/>
</dbReference>
<feature type="signal peptide" evidence="2">
    <location>
        <begin position="1"/>
        <end position="27"/>
    </location>
</feature>
<proteinExistence type="inferred from homology"/>
<dbReference type="Proteomes" id="UP000783102">
    <property type="component" value="Unassembled WGS sequence"/>
</dbReference>
<organism evidence="3 6">
    <name type="scientific">Polynucleobacter paneuropaeus</name>
    <dbReference type="NCBI Taxonomy" id="2527775"/>
    <lineage>
        <taxon>Bacteria</taxon>
        <taxon>Pseudomonadati</taxon>
        <taxon>Pseudomonadota</taxon>
        <taxon>Betaproteobacteria</taxon>
        <taxon>Burkholderiales</taxon>
        <taxon>Burkholderiaceae</taxon>
        <taxon>Polynucleobacter</taxon>
    </lineage>
</organism>
<dbReference type="CDD" id="cd13578">
    <property type="entry name" value="PBP2_Bug27"/>
    <property type="match status" value="1"/>
</dbReference>
<evidence type="ECO:0000313" key="5">
    <source>
        <dbReference type="EMBL" id="RAZ42891.1"/>
    </source>
</evidence>
<dbReference type="SUPFAM" id="SSF53850">
    <property type="entry name" value="Periplasmic binding protein-like II"/>
    <property type="match status" value="1"/>
</dbReference>
<dbReference type="PANTHER" id="PTHR42928:SF5">
    <property type="entry name" value="BLR1237 PROTEIN"/>
    <property type="match status" value="1"/>
</dbReference>
<dbReference type="InterPro" id="IPR005064">
    <property type="entry name" value="BUG"/>
</dbReference>
<comment type="similarity">
    <text evidence="1">Belongs to the UPF0065 (bug) family.</text>
</comment>
<dbReference type="EMBL" id="JAANEY010000001">
    <property type="protein sequence ID" value="MBT8551184.1"/>
    <property type="molecule type" value="Genomic_DNA"/>
</dbReference>
<reference evidence="6" key="1">
    <citation type="submission" date="2018-06" db="EMBL/GenBank/DDBJ databases">
        <title>Description of a new Polynucleobacter species.</title>
        <authorList>
            <person name="Hahn M.W."/>
        </authorList>
    </citation>
    <scope>NUCLEOTIDE SEQUENCE [LARGE SCALE GENOMIC DNA]</scope>
    <source>
        <strain evidence="6">MG-25-Pas1-D2</strain>
    </source>
</reference>
<evidence type="ECO:0000256" key="1">
    <source>
        <dbReference type="ARBA" id="ARBA00006987"/>
    </source>
</evidence>
<keyword evidence="7" id="KW-1185">Reference proteome</keyword>
<reference evidence="5 7" key="2">
    <citation type="submission" date="2018-06" db="EMBL/GenBank/DDBJ databases">
        <title>Genome of strain Polynucleobacter sp. FUKU-NW-11.</title>
        <authorList>
            <person name="Hahn M.W."/>
        </authorList>
    </citation>
    <scope>NUCLEOTIDE SEQUENCE [LARGE SCALE GENOMIC DNA]</scope>
    <source>
        <strain evidence="5">FUKU-NW-11</strain>
        <strain evidence="7">FUKU-NW11</strain>
    </source>
</reference>
<name>A0A2Z4JPH1_9BURK</name>
<dbReference type="PANTHER" id="PTHR42928">
    <property type="entry name" value="TRICARBOXYLATE-BINDING PROTEIN"/>
    <property type="match status" value="1"/>
</dbReference>
<dbReference type="Proteomes" id="UP000248592">
    <property type="component" value="Chromosome"/>
</dbReference>
<reference evidence="4" key="4">
    <citation type="journal article" date="2021" name="Genome Biol. Evol.">
        <title>Continental-Scale Gene Flow Prevents Allopatric Divergence of Pelagic Freshwater Bacteria.</title>
        <authorList>
            <person name="Hoetzinger M."/>
            <person name="Pitt A."/>
            <person name="Huemer A."/>
            <person name="Hahn M.W."/>
        </authorList>
    </citation>
    <scope>NUCLEOTIDE SEQUENCE</scope>
    <source>
        <strain evidence="4">SM1-W8</strain>
    </source>
</reference>
<evidence type="ECO:0000313" key="3">
    <source>
        <dbReference type="EMBL" id="AWW50636.1"/>
    </source>
</evidence>
<dbReference type="Gene3D" id="3.40.190.10">
    <property type="entry name" value="Periplasmic binding protein-like II"/>
    <property type="match status" value="1"/>
</dbReference>
<accession>A0A2Z4JPH1</accession>
<dbReference type="EMBL" id="CP030085">
    <property type="protein sequence ID" value="AWW50636.1"/>
    <property type="molecule type" value="Genomic_DNA"/>
</dbReference>
<dbReference type="OrthoDB" id="8678477at2"/>
<evidence type="ECO:0000313" key="4">
    <source>
        <dbReference type="EMBL" id="MBT8551184.1"/>
    </source>
</evidence>
<dbReference type="Proteomes" id="UP000251072">
    <property type="component" value="Unassembled WGS sequence"/>
</dbReference>
<gene>
    <name evidence="5" type="ORF">DP176_03440</name>
    <name evidence="4" type="ORF">G6731_04360</name>
    <name evidence="3" type="ORF">Pas1_02270</name>
</gene>
<evidence type="ECO:0000313" key="7">
    <source>
        <dbReference type="Proteomes" id="UP000251072"/>
    </source>
</evidence>
<evidence type="ECO:0000256" key="2">
    <source>
        <dbReference type="SAM" id="SignalP"/>
    </source>
</evidence>
<reference evidence="3" key="3">
    <citation type="journal article" date="2019" name="Int. J. Syst. Evol. Microbiol.">
        <title>Polynucleobacter paneuropaeus sp. nov., characterized by six strains isolated from freshwater lakes located along a 3000 km north-south cross-section across Europe.</title>
        <authorList>
            <person name="Hoetzinger M."/>
            <person name="Schmidt J."/>
            <person name="Pitt A."/>
            <person name="Koll U."/>
            <person name="Lang E."/>
            <person name="Hahn M.W."/>
        </authorList>
    </citation>
    <scope>NUCLEOTIDE SEQUENCE</scope>
    <source>
        <strain evidence="3">MG-25-Pas1-D2</strain>
    </source>
</reference>
<feature type="chain" id="PRO_5044583703" evidence="2">
    <location>
        <begin position="28"/>
        <end position="332"/>
    </location>
</feature>
<dbReference type="Pfam" id="PF03401">
    <property type="entry name" value="TctC"/>
    <property type="match status" value="1"/>
</dbReference>
<dbReference type="RefSeq" id="WP_112205854.1">
    <property type="nucleotide sequence ID" value="NZ_CBCSBS010000001.1"/>
</dbReference>
<dbReference type="EMBL" id="QMCH01000002">
    <property type="protein sequence ID" value="RAZ42891.1"/>
    <property type="molecule type" value="Genomic_DNA"/>
</dbReference>
<dbReference type="PIRSF" id="PIRSF017082">
    <property type="entry name" value="YflP"/>
    <property type="match status" value="1"/>
</dbReference>
<keyword evidence="2" id="KW-0732">Signal</keyword>
<dbReference type="GeneID" id="66832675"/>
<protein>
    <submittedName>
        <fullName evidence="3">Tripartite tricarboxylate transporter substrate binding protein</fullName>
    </submittedName>
</protein>
<dbReference type="AlphaFoldDB" id="A0A2Z4JPH1"/>
<sequence>MRHLFNQITRALSMGLILCGMSSLALAADSGVGTWPTQKPIRLIAVFPAGGSVDQVARILAPALQAELKQNVIVENVGGASGVIGTAAMTRAEPDGYTFAVVFDTHGVNPSLKDKLPYDTIKDIAPVSLIGTSPMVLVASKASGIKTFKQLVEESKAGKKFSYGSIGIGSLGHLAIARLAKTAGFDWIHVPYRGGGPLMQDVLGGQVPLGIGSQFLVMPHIENGGVVPLVITTAKRSPELPNVPTVAESGFPGFNAPAWWGLLAPGKTPPAIVNAMNAAVNKALKNPAVSEKFKAQGIQIVGGSPEVLGDFVGKQIAIWGKFVIENNIKDSQ</sequence>